<keyword evidence="4" id="KW-1185">Reference proteome</keyword>
<feature type="compositionally biased region" description="Polar residues" evidence="1">
    <location>
        <begin position="312"/>
        <end position="331"/>
    </location>
</feature>
<sequence>MKLKERLEMESFMPGETMIRKGIPLKKWRKRKQAFHGILMGTHSSECLDSELAVQVSELDHMFNLAHLLSDTDQYHDFQGSLMTRGHLECCCKRLVKKDGSISQSSAAQKVLRRVKKHRAAMAVAVETNLENSSWKQLSLSRCVAGQLPEMIMLQSVHDGKIVLTRSLLSQIGGFKLNSGPNFDLDENHTSSREGGDPAFSEIKSCEIHSSEEFSRNDSASLKDGNGCKEKVPLKSISVIRRELPESTLGWPLLPRTKEALRRSKARSMSLIEWVMNLPTRSFEMIMENQNDSHSVEANIYLDGKTEDSKVNNEGTSVQVVSSSENRSVDGSSIREDEQSGLTQEIPSSSFSEFTGESTQFTLGWPLLRIKTSTTIDSLAESEMSIPNQSTQATPKSQINLPFKEVEGLARQRVLPMKQELVLRLNSSGCKQFSYEELERVTHKFSSENLIGEGGCSNVYKGSLRRGKLVAVKILKQYKEAWNDFSLEVDIMSSLKHKHIIHLIGVCIEDDHLILVYDFLSKGSLEKRLKGYNEKSILPWKVRFKVAIAVAEALNYLHNGCSRSIIHRDVKSSNILLSDDFQPQLSDFGLATWGPEDTAYMTSSDIVGTFGYIAPEYFMHGRVSDKIDIYSFGIVLLELLTGKKPISSEGIKGQESLVMWAMPLLESGKVEALVDPMLDGEFDTVQMHRMVLAATLCIKQSPRLRPKASQILNLLREEKEVREWMNDYVNDLQKSSHEELDDFFPEFNHKPRSDPSFLELDDDASSLRSAEQRHHFRLKDYFKEQQD</sequence>
<dbReference type="PANTHER" id="PTHR47987">
    <property type="entry name" value="OS08G0249100 PROTEIN"/>
    <property type="match status" value="1"/>
</dbReference>
<name>A0ABQ9N6I1_HEVBR</name>
<dbReference type="Gene3D" id="3.30.200.20">
    <property type="entry name" value="Phosphorylase Kinase, domain 1"/>
    <property type="match status" value="1"/>
</dbReference>
<feature type="domain" description="Protein kinase" evidence="2">
    <location>
        <begin position="445"/>
        <end position="725"/>
    </location>
</feature>
<dbReference type="PANTHER" id="PTHR47987:SF11">
    <property type="entry name" value="RECEPTOR-LIKE CYTOSOLIC SERINE_THREONINE-PROTEIN KINASE RBK1 ISOFORM X1"/>
    <property type="match status" value="1"/>
</dbReference>
<accession>A0ABQ9N6I1</accession>
<dbReference type="PROSITE" id="PS50011">
    <property type="entry name" value="PROTEIN_KINASE_DOM"/>
    <property type="match status" value="1"/>
</dbReference>
<evidence type="ECO:0000256" key="1">
    <source>
        <dbReference type="SAM" id="MobiDB-lite"/>
    </source>
</evidence>
<protein>
    <recommendedName>
        <fullName evidence="2">Protein kinase domain-containing protein</fullName>
    </recommendedName>
</protein>
<comment type="caution">
    <text evidence="3">The sequence shown here is derived from an EMBL/GenBank/DDBJ whole genome shotgun (WGS) entry which is preliminary data.</text>
</comment>
<dbReference type="InterPro" id="IPR046958">
    <property type="entry name" value="RBK1/2/STUNTED"/>
</dbReference>
<dbReference type="Proteomes" id="UP001174677">
    <property type="component" value="Chromosome 2"/>
</dbReference>
<organism evidence="3 4">
    <name type="scientific">Hevea brasiliensis</name>
    <name type="common">Para rubber tree</name>
    <name type="synonym">Siphonia brasiliensis</name>
    <dbReference type="NCBI Taxonomy" id="3981"/>
    <lineage>
        <taxon>Eukaryota</taxon>
        <taxon>Viridiplantae</taxon>
        <taxon>Streptophyta</taxon>
        <taxon>Embryophyta</taxon>
        <taxon>Tracheophyta</taxon>
        <taxon>Spermatophyta</taxon>
        <taxon>Magnoliopsida</taxon>
        <taxon>eudicotyledons</taxon>
        <taxon>Gunneridae</taxon>
        <taxon>Pentapetalae</taxon>
        <taxon>rosids</taxon>
        <taxon>fabids</taxon>
        <taxon>Malpighiales</taxon>
        <taxon>Euphorbiaceae</taxon>
        <taxon>Crotonoideae</taxon>
        <taxon>Micrandreae</taxon>
        <taxon>Hevea</taxon>
    </lineage>
</organism>
<dbReference type="EMBL" id="JARPOI010000002">
    <property type="protein sequence ID" value="KAJ9186429.1"/>
    <property type="molecule type" value="Genomic_DNA"/>
</dbReference>
<dbReference type="InterPro" id="IPR011009">
    <property type="entry name" value="Kinase-like_dom_sf"/>
</dbReference>
<dbReference type="SUPFAM" id="SSF56112">
    <property type="entry name" value="Protein kinase-like (PK-like)"/>
    <property type="match status" value="1"/>
</dbReference>
<evidence type="ECO:0000313" key="4">
    <source>
        <dbReference type="Proteomes" id="UP001174677"/>
    </source>
</evidence>
<dbReference type="Gene3D" id="1.10.510.10">
    <property type="entry name" value="Transferase(Phosphotransferase) domain 1"/>
    <property type="match status" value="1"/>
</dbReference>
<dbReference type="Pfam" id="PF00069">
    <property type="entry name" value="Pkinase"/>
    <property type="match status" value="1"/>
</dbReference>
<evidence type="ECO:0000313" key="3">
    <source>
        <dbReference type="EMBL" id="KAJ9186429.1"/>
    </source>
</evidence>
<proteinExistence type="predicted"/>
<dbReference type="SMART" id="SM00220">
    <property type="entry name" value="S_TKc"/>
    <property type="match status" value="1"/>
</dbReference>
<dbReference type="InterPro" id="IPR000719">
    <property type="entry name" value="Prot_kinase_dom"/>
</dbReference>
<dbReference type="InterPro" id="IPR008271">
    <property type="entry name" value="Ser/Thr_kinase_AS"/>
</dbReference>
<feature type="region of interest" description="Disordered" evidence="1">
    <location>
        <begin position="306"/>
        <end position="344"/>
    </location>
</feature>
<dbReference type="PROSITE" id="PS00108">
    <property type="entry name" value="PROTEIN_KINASE_ST"/>
    <property type="match status" value="1"/>
</dbReference>
<reference evidence="3" key="1">
    <citation type="journal article" date="2023" name="Plant Biotechnol. J.">
        <title>Chromosome-level wild Hevea brasiliensis genome provides new tools for genomic-assisted breeding and valuable loci to elevate rubber yield.</title>
        <authorList>
            <person name="Cheng H."/>
            <person name="Song X."/>
            <person name="Hu Y."/>
            <person name="Wu T."/>
            <person name="Yang Q."/>
            <person name="An Z."/>
            <person name="Feng S."/>
            <person name="Deng Z."/>
            <person name="Wu W."/>
            <person name="Zeng X."/>
            <person name="Tu M."/>
            <person name="Wang X."/>
            <person name="Huang H."/>
        </authorList>
    </citation>
    <scope>NUCLEOTIDE SEQUENCE</scope>
    <source>
        <strain evidence="3">MT/VB/25A 57/8</strain>
    </source>
</reference>
<evidence type="ECO:0000259" key="2">
    <source>
        <dbReference type="PROSITE" id="PS50011"/>
    </source>
</evidence>
<gene>
    <name evidence="3" type="ORF">P3X46_002002</name>
</gene>